<sequence length="58" mass="6455">MAWLPPLCDFQQIAFGCLIPAIQLHMNTGLSTRNHATFNIASSSRGLRMTVRLARRLG</sequence>
<dbReference type="Proteomes" id="UP000799118">
    <property type="component" value="Unassembled WGS sequence"/>
</dbReference>
<protein>
    <submittedName>
        <fullName evidence="1">Uncharacterized protein</fullName>
    </submittedName>
</protein>
<evidence type="ECO:0000313" key="1">
    <source>
        <dbReference type="EMBL" id="KAE9396296.1"/>
    </source>
</evidence>
<gene>
    <name evidence="1" type="ORF">BT96DRAFT_922257</name>
</gene>
<accession>A0A6A4HEM7</accession>
<proteinExistence type="predicted"/>
<dbReference type="AlphaFoldDB" id="A0A6A4HEM7"/>
<keyword evidence="2" id="KW-1185">Reference proteome</keyword>
<organism evidence="1 2">
    <name type="scientific">Gymnopus androsaceus JB14</name>
    <dbReference type="NCBI Taxonomy" id="1447944"/>
    <lineage>
        <taxon>Eukaryota</taxon>
        <taxon>Fungi</taxon>
        <taxon>Dikarya</taxon>
        <taxon>Basidiomycota</taxon>
        <taxon>Agaricomycotina</taxon>
        <taxon>Agaricomycetes</taxon>
        <taxon>Agaricomycetidae</taxon>
        <taxon>Agaricales</taxon>
        <taxon>Marasmiineae</taxon>
        <taxon>Omphalotaceae</taxon>
        <taxon>Gymnopus</taxon>
    </lineage>
</organism>
<name>A0A6A4HEM7_9AGAR</name>
<evidence type="ECO:0000313" key="2">
    <source>
        <dbReference type="Proteomes" id="UP000799118"/>
    </source>
</evidence>
<dbReference type="EMBL" id="ML769516">
    <property type="protein sequence ID" value="KAE9396296.1"/>
    <property type="molecule type" value="Genomic_DNA"/>
</dbReference>
<reference evidence="1" key="1">
    <citation type="journal article" date="2019" name="Environ. Microbiol.">
        <title>Fungal ecological strategies reflected in gene transcription - a case study of two litter decomposers.</title>
        <authorList>
            <person name="Barbi F."/>
            <person name="Kohler A."/>
            <person name="Barry K."/>
            <person name="Baskaran P."/>
            <person name="Daum C."/>
            <person name="Fauchery L."/>
            <person name="Ihrmark K."/>
            <person name="Kuo A."/>
            <person name="LaButti K."/>
            <person name="Lipzen A."/>
            <person name="Morin E."/>
            <person name="Grigoriev I.V."/>
            <person name="Henrissat B."/>
            <person name="Lindahl B."/>
            <person name="Martin F."/>
        </authorList>
    </citation>
    <scope>NUCLEOTIDE SEQUENCE</scope>
    <source>
        <strain evidence="1">JB14</strain>
    </source>
</reference>